<dbReference type="Pfam" id="PF02801">
    <property type="entry name" value="Ketoacyl-synt_C"/>
    <property type="match status" value="1"/>
</dbReference>
<dbReference type="SUPFAM" id="SSF55048">
    <property type="entry name" value="Probable ACP-binding domain of malonyl-CoA ACP transacylase"/>
    <property type="match status" value="1"/>
</dbReference>
<protein>
    <submittedName>
        <fullName evidence="6">SDR family NAD(P)-dependent oxidoreductase</fullName>
    </submittedName>
</protein>
<comment type="caution">
    <text evidence="6">The sequence shown here is derived from an EMBL/GenBank/DDBJ whole genome shotgun (WGS) entry which is preliminary data.</text>
</comment>
<dbReference type="Pfam" id="PF03060">
    <property type="entry name" value="NMO"/>
    <property type="match status" value="1"/>
</dbReference>
<evidence type="ECO:0000256" key="3">
    <source>
        <dbReference type="ARBA" id="ARBA00022679"/>
    </source>
</evidence>
<evidence type="ECO:0000256" key="2">
    <source>
        <dbReference type="ARBA" id="ARBA00022553"/>
    </source>
</evidence>
<sequence>MSAVPRNLVMGLCPTGEPNPGLVAAVARGGGLGVLDLGHRPAEARQALAETVRRTPGGFAVRPGPGCPLTPADLPDEVRAIVIDAPALDLLPAWAPVTGGRPVLVQIVSEPEARTALAAGAAGLVARGSEAGGRIGSLTAFVLFQTLMAALPDTPVWVAGGIGPHTAAAVVAGGGAGVVLDGQLALVAEVDLPHRVASAIRAMDGTETVVVDGHRVYTRPDLPIAALAAAPGGVPARLGLRDLHRQLLPLGAEAAFARPLAERHRSAAAVVRAMGEAAVEGVTTAVAGRLVVQGPMTRVSDQAAFAAAVAEGGGLPFLALALMDGEQTARLLAGAGELLGDRPWGVGLLGFSPPEVRSAQLDAVLAVRPPYAVIAGGRPDQAAPLDAAGITTYLHVPSPGLLDRFLGQGARRFVFEGSECGGHVGPRASFPLWQSQVDRLLAFDEDLGDVRVLFAGGIHDERSAAMVAALAAPLVARGAQIGVLMGTAYLFTEEAVGAGAIVPAFQRVAVETAETVLLETSPGHATRCARTGYVETFALARQRLAETGASVQDSWAELERLNLGRLRVASKGLRRQDGELRAVDGETQRRDGMYMIGDVATLRSATTTIAELHRQVTDGADALLSRRAAALAPAPAVVREPEPLDIAIVGMACVLPQAEDLATFWHNTVTGLDAVTEIPAGRWDVGRYFDPDAYRRARRDATPSKWGGFLPRIAFDALAYGIPPTSLASIEPVQLLALEVAARALADAGYADRPFARDRASVIFGAEAGHDLATAYGFRALLPGYLGDLPPELDAHLPTVTEDSFPGVLSNVIAGRIANRLDLGGVNFTVDAACAASLAALDLACKELTAGTSDLVLCGAADLHNGIYDYLMFAAVRALSPSGRCATFDAEADGIALGEGVACVALKRLADAERDGDRVYAVIKAVAGSSDGRSLGLTAPRPQGQRLALDRAYGAAGLSVADVGLVEAHGTGTVVGDRTELAVLTEVFAEAGAAPGSTALGSVKSQVGHTKCAAGLAGLIKAAYAVHTGVRPPTLHLGAPNPYWDSATSPFGFDRTARPWARPPAERIAGVSAFGFGGTNFHAVVAGYDGGGEPAHGLDEWPAELFLVRGADRAAATRHLDRLTALIGANDTAGRPWRLRDLAWTLAAGTDADQPVQVAIVAHDLDGLTAALAPARDFTADARLGVYVHDGTGPGRVAFLFPGQGSQRPGMLGDLFVAFPRLRAALSGPATRYADVMFPPAAFDPATERAQRAALADTRVAQPALGLADLAAYRLLTTLGVRPDQLAGHSYGEVVALTAAGALDPADLVGLSAARAEAILAAAGDDPGAMAAVAAPADRVREVLAAHPDVVLANHNAPAQTVISGPTAAVEAALGTLTDLRIGAKRLPVACAFHSPVVAAGAVTFGAELAARQVTTPAVEVWSNTDAAPYPEQPDRIRALLARQIADPVRFAEQIEAMYAAGARTFVEVGPGDVLTRLVRGILGDRPHLAVALDRDGEPGLPRLLRVLAELAVTGVPVEPEPLFAGRDAAIVSVDAVPARPGWTVDGHLVRTADGRPLPGGLRPAEVVVTAPAPAAPAAERDAAVLEFLRGARELVATQREVMLGYLGASPTAPAPLEVPVPVVVAEPVAVTQPPVPVPVAEPEQRDVLALVVATVSERTGYPPEMLDPNLDLEADLSVDSIKRTELIGELADRLGFGGAAGRIDESVIEELARIKTIRGIADWIETRTETTVPAANRRSTTDTPTPADAALQRFAVQVQPMAPLPAGTPGAPAGRRIAIVADGRGIGLELADLLDDVGAAGEVHDGTGGLPDADGLVYLAGLGPEPAPGVPEVFDLVRRAVLGGIRSLIVVTGSAGTFGHGWAGDPATDPAPGAGLRGLIRTVAREYPDLLVRAVDVDPKEAPRKIARHLLDELSAVDGPVVVGYTNGTRNTLRVAGEPADGPVDVAGACRAAGLGPDSVVLLTGGARGITSAFATALADASGCHVELVGRTPLGLQEPDPLVMAADGEPGLRRLLAERGMRDPAEIGTAARRLAAQREIRLTLDRLAGTAASVRYTALDVRDAAAVARFVADVRDRHGRLDTIVHGAGLCEDRLIADKTPESFERVFGTKVDGARAIVAAAPPDLAHLVVFGSVSGVFGNRGQADYSAANDALDTLARTWRHGQVARRVLSVDWGPWAPQAGGMVTPELAREYARRGVGMIDPAEGVAALLAELAWGPADRCQVGFLNAPLETFE</sequence>
<dbReference type="Gene3D" id="3.40.50.720">
    <property type="entry name" value="NAD(P)-binding Rossmann-like Domain"/>
    <property type="match status" value="1"/>
</dbReference>
<dbReference type="SUPFAM" id="SSF52151">
    <property type="entry name" value="FabD/lysophospholipase-like"/>
    <property type="match status" value="1"/>
</dbReference>
<dbReference type="CDD" id="cd00833">
    <property type="entry name" value="PKS"/>
    <property type="match status" value="1"/>
</dbReference>
<dbReference type="Pfam" id="PF00550">
    <property type="entry name" value="PP-binding"/>
    <property type="match status" value="1"/>
</dbReference>
<dbReference type="Gene3D" id="1.10.1200.10">
    <property type="entry name" value="ACP-like"/>
    <property type="match status" value="1"/>
</dbReference>
<dbReference type="PANTHER" id="PTHR43074:SF1">
    <property type="entry name" value="BETA-KETOACYL SYNTHASE FAMILY PROTEIN-RELATED"/>
    <property type="match status" value="1"/>
</dbReference>
<evidence type="ECO:0000259" key="5">
    <source>
        <dbReference type="PROSITE" id="PS52004"/>
    </source>
</evidence>
<dbReference type="SUPFAM" id="SSF51412">
    <property type="entry name" value="Inosine monophosphate dehydrogenase (IMPDH)"/>
    <property type="match status" value="2"/>
</dbReference>
<evidence type="ECO:0000259" key="4">
    <source>
        <dbReference type="PROSITE" id="PS50075"/>
    </source>
</evidence>
<dbReference type="SUPFAM" id="SSF47336">
    <property type="entry name" value="ACP-like"/>
    <property type="match status" value="1"/>
</dbReference>
<keyword evidence="7" id="KW-1185">Reference proteome</keyword>
<dbReference type="PROSITE" id="PS52004">
    <property type="entry name" value="KS3_2"/>
    <property type="match status" value="1"/>
</dbReference>
<dbReference type="InterPro" id="IPR014030">
    <property type="entry name" value="Ketoacyl_synth_N"/>
</dbReference>
<dbReference type="Proteomes" id="UP001597183">
    <property type="component" value="Unassembled WGS sequence"/>
</dbReference>
<dbReference type="InterPro" id="IPR013785">
    <property type="entry name" value="Aldolase_TIM"/>
</dbReference>
<dbReference type="Gene3D" id="3.20.20.70">
    <property type="entry name" value="Aldolase class I"/>
    <property type="match status" value="2"/>
</dbReference>
<dbReference type="InterPro" id="IPR014043">
    <property type="entry name" value="Acyl_transferase_dom"/>
</dbReference>
<evidence type="ECO:0000256" key="1">
    <source>
        <dbReference type="ARBA" id="ARBA00022450"/>
    </source>
</evidence>
<dbReference type="RefSeq" id="WP_317793640.1">
    <property type="nucleotide sequence ID" value="NZ_AP028461.1"/>
</dbReference>
<dbReference type="SUPFAM" id="SSF51735">
    <property type="entry name" value="NAD(P)-binding Rossmann-fold domains"/>
    <property type="match status" value="2"/>
</dbReference>
<reference evidence="7" key="1">
    <citation type="journal article" date="2019" name="Int. J. Syst. Evol. Microbiol.">
        <title>The Global Catalogue of Microorganisms (GCM) 10K type strain sequencing project: providing services to taxonomists for standard genome sequencing and annotation.</title>
        <authorList>
            <consortium name="The Broad Institute Genomics Platform"/>
            <consortium name="The Broad Institute Genome Sequencing Center for Infectious Disease"/>
            <person name="Wu L."/>
            <person name="Ma J."/>
        </authorList>
    </citation>
    <scope>NUCLEOTIDE SEQUENCE [LARGE SCALE GENOMIC DNA]</scope>
    <source>
        <strain evidence="7">CCM 7526</strain>
    </source>
</reference>
<evidence type="ECO:0000313" key="6">
    <source>
        <dbReference type="EMBL" id="MFD1370592.1"/>
    </source>
</evidence>
<dbReference type="SMART" id="SM00822">
    <property type="entry name" value="PKS_KR"/>
    <property type="match status" value="1"/>
</dbReference>
<organism evidence="6 7">
    <name type="scientific">Actinoplanes sichuanensis</name>
    <dbReference type="NCBI Taxonomy" id="512349"/>
    <lineage>
        <taxon>Bacteria</taxon>
        <taxon>Bacillati</taxon>
        <taxon>Actinomycetota</taxon>
        <taxon>Actinomycetes</taxon>
        <taxon>Micromonosporales</taxon>
        <taxon>Micromonosporaceae</taxon>
        <taxon>Actinoplanes</taxon>
    </lineage>
</organism>
<dbReference type="PROSITE" id="PS00606">
    <property type="entry name" value="KS3_1"/>
    <property type="match status" value="1"/>
</dbReference>
<gene>
    <name evidence="6" type="ORF">ACFQ5G_35095</name>
</gene>
<dbReference type="InterPro" id="IPR018201">
    <property type="entry name" value="Ketoacyl_synth_AS"/>
</dbReference>
<dbReference type="InterPro" id="IPR020841">
    <property type="entry name" value="PKS_Beta-ketoAc_synthase_dom"/>
</dbReference>
<dbReference type="SMART" id="SM00825">
    <property type="entry name" value="PKS_KS"/>
    <property type="match status" value="1"/>
</dbReference>
<dbReference type="InterPro" id="IPR052568">
    <property type="entry name" value="PKS-FAS_Synthase"/>
</dbReference>
<dbReference type="InterPro" id="IPR016035">
    <property type="entry name" value="Acyl_Trfase/lysoPLipase"/>
</dbReference>
<accession>A0ABW4AKA4</accession>
<feature type="domain" description="Ketosynthase family 3 (KS3)" evidence="5">
    <location>
        <begin position="643"/>
        <end position="1087"/>
    </location>
</feature>
<evidence type="ECO:0000313" key="7">
    <source>
        <dbReference type="Proteomes" id="UP001597183"/>
    </source>
</evidence>
<dbReference type="InterPro" id="IPR057326">
    <property type="entry name" value="KR_dom"/>
</dbReference>
<keyword evidence="2" id="KW-0597">Phosphoprotein</keyword>
<dbReference type="Gene3D" id="3.40.366.10">
    <property type="entry name" value="Malonyl-Coenzyme A Acyl Carrier Protein, domain 2"/>
    <property type="match status" value="1"/>
</dbReference>
<proteinExistence type="predicted"/>
<name>A0ABW4AKA4_9ACTN</name>
<keyword evidence="1" id="KW-0596">Phosphopantetheine</keyword>
<dbReference type="EMBL" id="JBHTMK010000044">
    <property type="protein sequence ID" value="MFD1370592.1"/>
    <property type="molecule type" value="Genomic_DNA"/>
</dbReference>
<dbReference type="SUPFAM" id="SSF53901">
    <property type="entry name" value="Thiolase-like"/>
    <property type="match status" value="1"/>
</dbReference>
<dbReference type="InterPro" id="IPR036736">
    <property type="entry name" value="ACP-like_sf"/>
</dbReference>
<dbReference type="PANTHER" id="PTHR43074">
    <property type="entry name" value="OMEGA-3 POLYUNSATURATED FATTY ACID SYNTHASE PFAB-RELATED"/>
    <property type="match status" value="1"/>
</dbReference>
<dbReference type="Pfam" id="PF00109">
    <property type="entry name" value="ketoacyl-synt"/>
    <property type="match status" value="1"/>
</dbReference>
<dbReference type="CDD" id="cd08953">
    <property type="entry name" value="KR_2_SDR_x"/>
    <property type="match status" value="1"/>
</dbReference>
<dbReference type="InterPro" id="IPR001227">
    <property type="entry name" value="Ac_transferase_dom_sf"/>
</dbReference>
<dbReference type="InterPro" id="IPR036291">
    <property type="entry name" value="NAD(P)-bd_dom_sf"/>
</dbReference>
<dbReference type="InterPro" id="IPR014031">
    <property type="entry name" value="Ketoacyl_synth_C"/>
</dbReference>
<dbReference type="InterPro" id="IPR009081">
    <property type="entry name" value="PP-bd_ACP"/>
</dbReference>
<keyword evidence="3" id="KW-0808">Transferase</keyword>
<dbReference type="InterPro" id="IPR016036">
    <property type="entry name" value="Malonyl_transacylase_ACP-bd"/>
</dbReference>
<dbReference type="Gene3D" id="3.40.47.10">
    <property type="match status" value="1"/>
</dbReference>
<dbReference type="PROSITE" id="PS50075">
    <property type="entry name" value="CARRIER"/>
    <property type="match status" value="1"/>
</dbReference>
<dbReference type="InterPro" id="IPR013968">
    <property type="entry name" value="PKS_KR"/>
</dbReference>
<dbReference type="InterPro" id="IPR016039">
    <property type="entry name" value="Thiolase-like"/>
</dbReference>
<dbReference type="SMART" id="SM00827">
    <property type="entry name" value="PKS_AT"/>
    <property type="match status" value="1"/>
</dbReference>
<dbReference type="Pfam" id="PF00698">
    <property type="entry name" value="Acyl_transf_1"/>
    <property type="match status" value="1"/>
</dbReference>
<dbReference type="Pfam" id="PF08659">
    <property type="entry name" value="KR"/>
    <property type="match status" value="1"/>
</dbReference>
<feature type="domain" description="Carrier" evidence="4">
    <location>
        <begin position="1643"/>
        <end position="1729"/>
    </location>
</feature>